<keyword evidence="9" id="KW-0239">DNA-directed DNA polymerase</keyword>
<dbReference type="PANTHER" id="PTHR42648">
    <property type="entry name" value="TRANSPOSASE, PUTATIVE-RELATED"/>
    <property type="match status" value="1"/>
</dbReference>
<evidence type="ECO:0008006" key="14">
    <source>
        <dbReference type="Google" id="ProtNLM"/>
    </source>
</evidence>
<feature type="region of interest" description="Disordered" evidence="11">
    <location>
        <begin position="1"/>
        <end position="25"/>
    </location>
</feature>
<dbReference type="STRING" id="1128400.I2FN05"/>
<gene>
    <name evidence="12" type="ORF">UHOR_06675</name>
</gene>
<evidence type="ECO:0000256" key="2">
    <source>
        <dbReference type="ARBA" id="ARBA00022722"/>
    </source>
</evidence>
<dbReference type="HOGENOM" id="CLU_769864_0_0_1"/>
<dbReference type="Proteomes" id="UP000006174">
    <property type="component" value="Unassembled WGS sequence"/>
</dbReference>
<evidence type="ECO:0000256" key="4">
    <source>
        <dbReference type="ARBA" id="ARBA00022759"/>
    </source>
</evidence>
<dbReference type="SUPFAM" id="SSF53098">
    <property type="entry name" value="Ribonuclease H-like"/>
    <property type="match status" value="1"/>
</dbReference>
<dbReference type="InterPro" id="IPR012337">
    <property type="entry name" value="RNaseH-like_sf"/>
</dbReference>
<dbReference type="GO" id="GO:0006310">
    <property type="term" value="P:DNA recombination"/>
    <property type="evidence" value="ECO:0007669"/>
    <property type="project" value="UniProtKB-KW"/>
</dbReference>
<accession>I2FN05</accession>
<comment type="caution">
    <text evidence="12">The sequence shown here is derived from an EMBL/GenBank/DDBJ whole genome shotgun (WGS) entry which is preliminary data.</text>
</comment>
<organism evidence="12 13">
    <name type="scientific">Ustilago hordei</name>
    <name type="common">Barley covered smut fungus</name>
    <dbReference type="NCBI Taxonomy" id="120017"/>
    <lineage>
        <taxon>Eukaryota</taxon>
        <taxon>Fungi</taxon>
        <taxon>Dikarya</taxon>
        <taxon>Basidiomycota</taxon>
        <taxon>Ustilaginomycotina</taxon>
        <taxon>Ustilaginomycetes</taxon>
        <taxon>Ustilaginales</taxon>
        <taxon>Ustilaginaceae</taxon>
        <taxon>Ustilago</taxon>
    </lineage>
</organism>
<keyword evidence="1" id="KW-0548">Nucleotidyltransferase</keyword>
<keyword evidence="7" id="KW-0229">DNA integration</keyword>
<evidence type="ECO:0000256" key="9">
    <source>
        <dbReference type="ARBA" id="ARBA00022932"/>
    </source>
</evidence>
<dbReference type="GO" id="GO:0046872">
    <property type="term" value="F:metal ion binding"/>
    <property type="evidence" value="ECO:0007669"/>
    <property type="project" value="UniProtKB-KW"/>
</dbReference>
<protein>
    <recommendedName>
        <fullName evidence="14">Integrase catalytic domain-containing protein</fullName>
    </recommendedName>
</protein>
<keyword evidence="2" id="KW-0540">Nuclease</keyword>
<keyword evidence="6" id="KW-0460">Magnesium</keyword>
<evidence type="ECO:0000256" key="10">
    <source>
        <dbReference type="ARBA" id="ARBA00023172"/>
    </source>
</evidence>
<evidence type="ECO:0000313" key="13">
    <source>
        <dbReference type="Proteomes" id="UP000006174"/>
    </source>
</evidence>
<dbReference type="GO" id="GO:0016787">
    <property type="term" value="F:hydrolase activity"/>
    <property type="evidence" value="ECO:0007669"/>
    <property type="project" value="UniProtKB-KW"/>
</dbReference>
<proteinExistence type="predicted"/>
<evidence type="ECO:0000256" key="3">
    <source>
        <dbReference type="ARBA" id="ARBA00022723"/>
    </source>
</evidence>
<reference evidence="12 13" key="1">
    <citation type="journal article" date="2012" name="Plant Cell">
        <title>Genome comparison of barley and maize smut fungi reveals targeted loss of RNA silencing components and species-specific presence of transposable elements.</title>
        <authorList>
            <person name="Laurie J.D."/>
            <person name="Ali S."/>
            <person name="Linning R."/>
            <person name="Mannhaupt G."/>
            <person name="Wong P."/>
            <person name="Gueldener U."/>
            <person name="Muensterkoetter M."/>
            <person name="Moore R."/>
            <person name="Kahmann R."/>
            <person name="Bakkeren G."/>
            <person name="Schirawski J."/>
        </authorList>
    </citation>
    <scope>NUCLEOTIDE SEQUENCE [LARGE SCALE GENOMIC DNA]</scope>
    <source>
        <strain evidence="13">Uh4875-4</strain>
    </source>
</reference>
<keyword evidence="5" id="KW-0378">Hydrolase</keyword>
<keyword evidence="9" id="KW-0808">Transferase</keyword>
<dbReference type="Gene3D" id="3.30.420.10">
    <property type="entry name" value="Ribonuclease H-like superfamily/Ribonuclease H"/>
    <property type="match status" value="1"/>
</dbReference>
<keyword evidence="3" id="KW-0479">Metal-binding</keyword>
<evidence type="ECO:0000313" key="12">
    <source>
        <dbReference type="EMBL" id="CCF48298.1"/>
    </source>
</evidence>
<evidence type="ECO:0000256" key="8">
    <source>
        <dbReference type="ARBA" id="ARBA00022918"/>
    </source>
</evidence>
<evidence type="ECO:0000256" key="11">
    <source>
        <dbReference type="SAM" id="MobiDB-lite"/>
    </source>
</evidence>
<dbReference type="PANTHER" id="PTHR42648:SF11">
    <property type="entry name" value="TRANSPOSON TY4-P GAG-POL POLYPROTEIN"/>
    <property type="match status" value="1"/>
</dbReference>
<dbReference type="GO" id="GO:0003887">
    <property type="term" value="F:DNA-directed DNA polymerase activity"/>
    <property type="evidence" value="ECO:0007669"/>
    <property type="project" value="UniProtKB-KW"/>
</dbReference>
<sequence length="360" mass="40832">MEQDNVMHLSASLKTHPLPSPTRRLGVPSPQNVLYVKNLNVNLLSTNSLTDEGAQVTLDHAGGQIHLANGTLLKISKNSKCGLLELQSDTWQESAMMTSAQPFEGVDEELEPTVKKHVISTEQLWHKHLGHPGQDKAKAIIKRIGNNIITDMDPDTALTSFMALKRIVSFLKTQTGRNLKAIQSNQGTEWHRNEALEWSQDKGIEWQTTVGYNSKQNGKVEWMNRSLSEKMQMLLIHPDYKPSVFWSNLAKFIESKCWIDHIKWKPMDIQAPQTMMSKEDTKNLSYLETDLFDERDQGALNEYTNMGPTIDTEEDQSLRPLMDNSSFGLTATNAKEERNLDPTVQEALAGPDKRFWEEVM</sequence>
<evidence type="ECO:0000256" key="7">
    <source>
        <dbReference type="ARBA" id="ARBA00022908"/>
    </source>
</evidence>
<dbReference type="InterPro" id="IPR039537">
    <property type="entry name" value="Retrotran_Ty1/copia-like"/>
</dbReference>
<evidence type="ECO:0000256" key="6">
    <source>
        <dbReference type="ARBA" id="ARBA00022842"/>
    </source>
</evidence>
<evidence type="ECO:0000256" key="1">
    <source>
        <dbReference type="ARBA" id="ARBA00022695"/>
    </source>
</evidence>
<dbReference type="InterPro" id="IPR036397">
    <property type="entry name" value="RNaseH_sf"/>
</dbReference>
<name>I2FN05_USTHO</name>
<keyword evidence="13" id="KW-1185">Reference proteome</keyword>
<dbReference type="GO" id="GO:0004519">
    <property type="term" value="F:endonuclease activity"/>
    <property type="evidence" value="ECO:0007669"/>
    <property type="project" value="UniProtKB-KW"/>
</dbReference>
<dbReference type="AlphaFoldDB" id="I2FN05"/>
<keyword evidence="4" id="KW-0255">Endonuclease</keyword>
<dbReference type="GO" id="GO:0003676">
    <property type="term" value="F:nucleic acid binding"/>
    <property type="evidence" value="ECO:0007669"/>
    <property type="project" value="InterPro"/>
</dbReference>
<keyword evidence="10" id="KW-0233">DNA recombination</keyword>
<keyword evidence="8" id="KW-0695">RNA-directed DNA polymerase</keyword>
<evidence type="ECO:0000256" key="5">
    <source>
        <dbReference type="ARBA" id="ARBA00022801"/>
    </source>
</evidence>
<dbReference type="EMBL" id="CAGI01000133">
    <property type="protein sequence ID" value="CCF48298.1"/>
    <property type="molecule type" value="Genomic_DNA"/>
</dbReference>
<dbReference type="GO" id="GO:0015074">
    <property type="term" value="P:DNA integration"/>
    <property type="evidence" value="ECO:0007669"/>
    <property type="project" value="UniProtKB-KW"/>
</dbReference>
<dbReference type="GO" id="GO:0003964">
    <property type="term" value="F:RNA-directed DNA polymerase activity"/>
    <property type="evidence" value="ECO:0007669"/>
    <property type="project" value="UniProtKB-KW"/>
</dbReference>